<dbReference type="RefSeq" id="WP_345729769.1">
    <property type="nucleotide sequence ID" value="NZ_BAAAYN010000025.1"/>
</dbReference>
<dbReference type="EMBL" id="BAAAYN010000025">
    <property type="protein sequence ID" value="GAA3389717.1"/>
    <property type="molecule type" value="Genomic_DNA"/>
</dbReference>
<evidence type="ECO:0000313" key="3">
    <source>
        <dbReference type="EMBL" id="GAA3389717.1"/>
    </source>
</evidence>
<dbReference type="Gene3D" id="3.90.79.10">
    <property type="entry name" value="Nucleoside Triphosphate Pyrophosphohydrolase"/>
    <property type="match status" value="1"/>
</dbReference>
<keyword evidence="1 3" id="KW-0378">Hydrolase</keyword>
<sequence>MTYELVARKDQFAGKVISVVSDEVTMPDGGTAVRDWVIHPGAVGVVAVDSSERVLLVHQYRHPVGRELWELPAGLLDVEGEAAVLTAARELAEEADLRAARYDVLVDLLTTPGASNESIRLYLARGLSAVPEGERHTRTGEEATMTTRWFPLDEAVDMALAGEIENAAAAAGVLAAAAARAREWRGLRGPDAPWRARPDRV</sequence>
<dbReference type="Proteomes" id="UP001501676">
    <property type="component" value="Unassembled WGS sequence"/>
</dbReference>
<dbReference type="PANTHER" id="PTHR11839:SF31">
    <property type="entry name" value="ADP-RIBOSE PYROPHOSPHATASE"/>
    <property type="match status" value="1"/>
</dbReference>
<accession>A0ABP6T122</accession>
<evidence type="ECO:0000313" key="4">
    <source>
        <dbReference type="Proteomes" id="UP001501676"/>
    </source>
</evidence>
<dbReference type="CDD" id="cd24158">
    <property type="entry name" value="NUDIX_ADPRase_Rv1700"/>
    <property type="match status" value="1"/>
</dbReference>
<feature type="domain" description="Nudix hydrolase" evidence="2">
    <location>
        <begin position="37"/>
        <end position="172"/>
    </location>
</feature>
<gene>
    <name evidence="3" type="ORF">GCM10020369_40930</name>
</gene>
<dbReference type="PROSITE" id="PS51462">
    <property type="entry name" value="NUDIX"/>
    <property type="match status" value="1"/>
</dbReference>
<proteinExistence type="predicted"/>
<name>A0ABP6T122_9ACTN</name>
<keyword evidence="4" id="KW-1185">Reference proteome</keyword>
<evidence type="ECO:0000259" key="2">
    <source>
        <dbReference type="PROSITE" id="PS51462"/>
    </source>
</evidence>
<dbReference type="Pfam" id="PF00293">
    <property type="entry name" value="NUDIX"/>
    <property type="match status" value="1"/>
</dbReference>
<protein>
    <submittedName>
        <fullName evidence="3">NUDIX hydrolase</fullName>
    </submittedName>
</protein>
<dbReference type="InterPro" id="IPR000086">
    <property type="entry name" value="NUDIX_hydrolase_dom"/>
</dbReference>
<dbReference type="InterPro" id="IPR015797">
    <property type="entry name" value="NUDIX_hydrolase-like_dom_sf"/>
</dbReference>
<dbReference type="SUPFAM" id="SSF55811">
    <property type="entry name" value="Nudix"/>
    <property type="match status" value="1"/>
</dbReference>
<dbReference type="PANTHER" id="PTHR11839">
    <property type="entry name" value="UDP/ADP-SUGAR PYROPHOSPHATASE"/>
    <property type="match status" value="1"/>
</dbReference>
<comment type="caution">
    <text evidence="3">The sequence shown here is derived from an EMBL/GenBank/DDBJ whole genome shotgun (WGS) entry which is preliminary data.</text>
</comment>
<evidence type="ECO:0000256" key="1">
    <source>
        <dbReference type="ARBA" id="ARBA00022801"/>
    </source>
</evidence>
<dbReference type="GO" id="GO:0016787">
    <property type="term" value="F:hydrolase activity"/>
    <property type="evidence" value="ECO:0007669"/>
    <property type="project" value="UniProtKB-KW"/>
</dbReference>
<reference evidence="4" key="1">
    <citation type="journal article" date="2019" name="Int. J. Syst. Evol. Microbiol.">
        <title>The Global Catalogue of Microorganisms (GCM) 10K type strain sequencing project: providing services to taxonomists for standard genome sequencing and annotation.</title>
        <authorList>
            <consortium name="The Broad Institute Genomics Platform"/>
            <consortium name="The Broad Institute Genome Sequencing Center for Infectious Disease"/>
            <person name="Wu L."/>
            <person name="Ma J."/>
        </authorList>
    </citation>
    <scope>NUCLEOTIDE SEQUENCE [LARGE SCALE GENOMIC DNA]</scope>
    <source>
        <strain evidence="4">JCM 9458</strain>
    </source>
</reference>
<organism evidence="3 4">
    <name type="scientific">Cryptosporangium minutisporangium</name>
    <dbReference type="NCBI Taxonomy" id="113569"/>
    <lineage>
        <taxon>Bacteria</taxon>
        <taxon>Bacillati</taxon>
        <taxon>Actinomycetota</taxon>
        <taxon>Actinomycetes</taxon>
        <taxon>Cryptosporangiales</taxon>
        <taxon>Cryptosporangiaceae</taxon>
        <taxon>Cryptosporangium</taxon>
    </lineage>
</organism>